<evidence type="ECO:0000256" key="8">
    <source>
        <dbReference type="ARBA" id="ARBA00023034"/>
    </source>
</evidence>
<protein>
    <recommendedName>
        <fullName evidence="4">Golgi apparatus membrane protein TVP38</fullName>
    </recommendedName>
    <alternativeName>
        <fullName evidence="5">Golgi apparatus membrane protein tvp38</fullName>
    </alternativeName>
</protein>
<feature type="region of interest" description="Disordered" evidence="10">
    <location>
        <begin position="340"/>
        <end position="364"/>
    </location>
</feature>
<feature type="domain" description="VTT" evidence="12">
    <location>
        <begin position="166"/>
        <end position="280"/>
    </location>
</feature>
<name>A0A9N9F748_9GLOM</name>
<dbReference type="InterPro" id="IPR051076">
    <property type="entry name" value="Golgi_membrane_TVP38/TMEM64"/>
</dbReference>
<dbReference type="PANTHER" id="PTHR47549">
    <property type="entry name" value="GOLGI APPARATUS MEMBRANE PROTEIN TVP38-RELATED"/>
    <property type="match status" value="1"/>
</dbReference>
<accession>A0A9N9F748</accession>
<comment type="subcellular location">
    <subcellularLocation>
        <location evidence="2">Golgi apparatus membrane</location>
        <topology evidence="2">Multi-pass membrane protein</topology>
    </subcellularLocation>
</comment>
<evidence type="ECO:0000313" key="13">
    <source>
        <dbReference type="EMBL" id="CAG8513921.1"/>
    </source>
</evidence>
<keyword evidence="8" id="KW-0333">Golgi apparatus</keyword>
<proteinExistence type="inferred from homology"/>
<comment type="similarity">
    <text evidence="3">Belongs to the TVP38/TMEM64 family.</text>
</comment>
<reference evidence="13" key="1">
    <citation type="submission" date="2021-06" db="EMBL/GenBank/DDBJ databases">
        <authorList>
            <person name="Kallberg Y."/>
            <person name="Tangrot J."/>
            <person name="Rosling A."/>
        </authorList>
    </citation>
    <scope>NUCLEOTIDE SEQUENCE</scope>
    <source>
        <strain evidence="13">UK204</strain>
    </source>
</reference>
<feature type="transmembrane region" description="Helical" evidence="11">
    <location>
        <begin position="181"/>
        <end position="201"/>
    </location>
</feature>
<comment type="function">
    <text evidence="1">Golgi membrane protein involved in vesicular trafficking and spindle migration.</text>
</comment>
<evidence type="ECO:0000256" key="2">
    <source>
        <dbReference type="ARBA" id="ARBA00004653"/>
    </source>
</evidence>
<feature type="transmembrane region" description="Helical" evidence="11">
    <location>
        <begin position="105"/>
        <end position="127"/>
    </location>
</feature>
<keyword evidence="14" id="KW-1185">Reference proteome</keyword>
<feature type="transmembrane region" description="Helical" evidence="11">
    <location>
        <begin position="260"/>
        <end position="278"/>
    </location>
</feature>
<evidence type="ECO:0000259" key="12">
    <source>
        <dbReference type="Pfam" id="PF09335"/>
    </source>
</evidence>
<dbReference type="GO" id="GO:0000139">
    <property type="term" value="C:Golgi membrane"/>
    <property type="evidence" value="ECO:0007669"/>
    <property type="project" value="UniProtKB-SubCell"/>
</dbReference>
<organism evidence="13 14">
    <name type="scientific">Funneliformis caledonium</name>
    <dbReference type="NCBI Taxonomy" id="1117310"/>
    <lineage>
        <taxon>Eukaryota</taxon>
        <taxon>Fungi</taxon>
        <taxon>Fungi incertae sedis</taxon>
        <taxon>Mucoromycota</taxon>
        <taxon>Glomeromycotina</taxon>
        <taxon>Glomeromycetes</taxon>
        <taxon>Glomerales</taxon>
        <taxon>Glomeraceae</taxon>
        <taxon>Funneliformis</taxon>
    </lineage>
</organism>
<feature type="transmembrane region" description="Helical" evidence="11">
    <location>
        <begin position="148"/>
        <end position="169"/>
    </location>
</feature>
<dbReference type="EMBL" id="CAJVPQ010000840">
    <property type="protein sequence ID" value="CAG8513921.1"/>
    <property type="molecule type" value="Genomic_DNA"/>
</dbReference>
<feature type="transmembrane region" description="Helical" evidence="11">
    <location>
        <begin position="311"/>
        <end position="330"/>
    </location>
</feature>
<dbReference type="PANTHER" id="PTHR47549:SF3">
    <property type="entry name" value="GOLGI APPARATUS MEMBRANE PROTEIN TVP38"/>
    <property type="match status" value="1"/>
</dbReference>
<evidence type="ECO:0000256" key="7">
    <source>
        <dbReference type="ARBA" id="ARBA00022989"/>
    </source>
</evidence>
<evidence type="ECO:0000256" key="9">
    <source>
        <dbReference type="ARBA" id="ARBA00023136"/>
    </source>
</evidence>
<gene>
    <name evidence="13" type="ORF">FCALED_LOCUS4342</name>
</gene>
<keyword evidence="9 11" id="KW-0472">Membrane</keyword>
<dbReference type="Proteomes" id="UP000789570">
    <property type="component" value="Unassembled WGS sequence"/>
</dbReference>
<sequence>MKLPELDIPLAHQVATITATSTSISERIQSPTSNSITTNNLTSQINLPLLPTPEPQQKETINNQISIKLLKHRKATSVSSLNNKFTLIRNALNNLSRFLKELQPWMPFIIWAILSIITLCIFLGYRVEIFLVLDNFAHLVKSMGTSGGMIFYLMIFLTTFPLVIGYSTLITLSGFTFGFRVGFFISYMAALTGAITVFYLSRKWFRKSVRRMLHKNKSLNAVITAVEKKGFKLLFLIRLAPYPYNVLNTLLSATHLSFKTFVGATALSLFKLMIHVWIGSKLSSFSAHYTLKETNDISTTSNNNSQDVLKAIMMIIGISIVDFVIDNLFITNEKMNENNDVEKDEHSNHKGIRSIDVIEEENTN</sequence>
<evidence type="ECO:0000313" key="14">
    <source>
        <dbReference type="Proteomes" id="UP000789570"/>
    </source>
</evidence>
<dbReference type="AlphaFoldDB" id="A0A9N9F748"/>
<comment type="caution">
    <text evidence="13">The sequence shown here is derived from an EMBL/GenBank/DDBJ whole genome shotgun (WGS) entry which is preliminary data.</text>
</comment>
<dbReference type="Pfam" id="PF09335">
    <property type="entry name" value="VTT_dom"/>
    <property type="match status" value="1"/>
</dbReference>
<evidence type="ECO:0000256" key="6">
    <source>
        <dbReference type="ARBA" id="ARBA00022692"/>
    </source>
</evidence>
<evidence type="ECO:0000256" key="10">
    <source>
        <dbReference type="SAM" id="MobiDB-lite"/>
    </source>
</evidence>
<evidence type="ECO:0000256" key="11">
    <source>
        <dbReference type="SAM" id="Phobius"/>
    </source>
</evidence>
<dbReference type="GO" id="GO:0000022">
    <property type="term" value="P:mitotic spindle elongation"/>
    <property type="evidence" value="ECO:0007669"/>
    <property type="project" value="TreeGrafter"/>
</dbReference>
<keyword evidence="6 11" id="KW-0812">Transmembrane</keyword>
<dbReference type="OrthoDB" id="166803at2759"/>
<keyword evidence="7 11" id="KW-1133">Transmembrane helix</keyword>
<evidence type="ECO:0000256" key="3">
    <source>
        <dbReference type="ARBA" id="ARBA00008640"/>
    </source>
</evidence>
<evidence type="ECO:0000256" key="4">
    <source>
        <dbReference type="ARBA" id="ARBA00013533"/>
    </source>
</evidence>
<dbReference type="InterPro" id="IPR032816">
    <property type="entry name" value="VTT_dom"/>
</dbReference>
<dbReference type="GO" id="GO:0016192">
    <property type="term" value="P:vesicle-mediated transport"/>
    <property type="evidence" value="ECO:0007669"/>
    <property type="project" value="TreeGrafter"/>
</dbReference>
<evidence type="ECO:0000256" key="5">
    <source>
        <dbReference type="ARBA" id="ARBA00020673"/>
    </source>
</evidence>
<evidence type="ECO:0000256" key="1">
    <source>
        <dbReference type="ARBA" id="ARBA00002978"/>
    </source>
</evidence>